<dbReference type="Proteomes" id="UP000632498">
    <property type="component" value="Unassembled WGS sequence"/>
</dbReference>
<evidence type="ECO:0000313" key="2">
    <source>
        <dbReference type="EMBL" id="GGF57494.1"/>
    </source>
</evidence>
<dbReference type="PANTHER" id="PTHR48207:SF3">
    <property type="entry name" value="SUCCINATE--HYDROXYMETHYLGLUTARATE COA-TRANSFERASE"/>
    <property type="match status" value="1"/>
</dbReference>
<reference evidence="2" key="1">
    <citation type="journal article" date="2014" name="Int. J. Syst. Evol. Microbiol.">
        <title>Complete genome sequence of Corynebacterium casei LMG S-19264T (=DSM 44701T), isolated from a smear-ripened cheese.</title>
        <authorList>
            <consortium name="US DOE Joint Genome Institute (JGI-PGF)"/>
            <person name="Walter F."/>
            <person name="Albersmeier A."/>
            <person name="Kalinowski J."/>
            <person name="Ruckert C."/>
        </authorList>
    </citation>
    <scope>NUCLEOTIDE SEQUENCE</scope>
    <source>
        <strain evidence="2">CGMCC 1.15254</strain>
    </source>
</reference>
<keyword evidence="3" id="KW-1185">Reference proteome</keyword>
<dbReference type="PANTHER" id="PTHR48207">
    <property type="entry name" value="SUCCINATE--HYDROXYMETHYLGLUTARATE COA-TRANSFERASE"/>
    <property type="match status" value="1"/>
</dbReference>
<proteinExistence type="predicted"/>
<dbReference type="InterPro" id="IPR003673">
    <property type="entry name" value="CoA-Trfase_fam_III"/>
</dbReference>
<dbReference type="RefSeq" id="WP_188662031.1">
    <property type="nucleotide sequence ID" value="NZ_BMHV01000005.1"/>
</dbReference>
<organism evidence="2 3">
    <name type="scientific">Terasakiella brassicae</name>
    <dbReference type="NCBI Taxonomy" id="1634917"/>
    <lineage>
        <taxon>Bacteria</taxon>
        <taxon>Pseudomonadati</taxon>
        <taxon>Pseudomonadota</taxon>
        <taxon>Alphaproteobacteria</taxon>
        <taxon>Rhodospirillales</taxon>
        <taxon>Terasakiellaceae</taxon>
        <taxon>Terasakiella</taxon>
    </lineage>
</organism>
<dbReference type="Gene3D" id="3.30.1540.10">
    <property type="entry name" value="formyl-coa transferase, domain 3"/>
    <property type="match status" value="1"/>
</dbReference>
<dbReference type="InterPro" id="IPR023606">
    <property type="entry name" value="CoA-Trfase_III_dom_1_sf"/>
</dbReference>
<dbReference type="SUPFAM" id="SSF89796">
    <property type="entry name" value="CoA-transferase family III (CaiB/BaiF)"/>
    <property type="match status" value="1"/>
</dbReference>
<dbReference type="EMBL" id="BMHV01000005">
    <property type="protein sequence ID" value="GGF57494.1"/>
    <property type="molecule type" value="Genomic_DNA"/>
</dbReference>
<dbReference type="AlphaFoldDB" id="A0A917F7A9"/>
<protein>
    <submittedName>
        <fullName evidence="2">CoA transferase</fullName>
    </submittedName>
</protein>
<dbReference type="GO" id="GO:0008410">
    <property type="term" value="F:CoA-transferase activity"/>
    <property type="evidence" value="ECO:0007669"/>
    <property type="project" value="TreeGrafter"/>
</dbReference>
<name>A0A917F7A9_9PROT</name>
<dbReference type="InterPro" id="IPR050483">
    <property type="entry name" value="CoA-transferase_III_domain"/>
</dbReference>
<comment type="caution">
    <text evidence="2">The sequence shown here is derived from an EMBL/GenBank/DDBJ whole genome shotgun (WGS) entry which is preliminary data.</text>
</comment>
<accession>A0A917F7A9</accession>
<dbReference type="Pfam" id="PF02515">
    <property type="entry name" value="CoA_transf_3"/>
    <property type="match status" value="1"/>
</dbReference>
<dbReference type="InterPro" id="IPR044855">
    <property type="entry name" value="CoA-Trfase_III_dom3_sf"/>
</dbReference>
<evidence type="ECO:0000313" key="3">
    <source>
        <dbReference type="Proteomes" id="UP000632498"/>
    </source>
</evidence>
<keyword evidence="1 2" id="KW-0808">Transferase</keyword>
<reference evidence="2" key="2">
    <citation type="submission" date="2020-09" db="EMBL/GenBank/DDBJ databases">
        <authorList>
            <person name="Sun Q."/>
            <person name="Zhou Y."/>
        </authorList>
    </citation>
    <scope>NUCLEOTIDE SEQUENCE</scope>
    <source>
        <strain evidence="2">CGMCC 1.15254</strain>
    </source>
</reference>
<sequence length="409" mass="44208">MSGPLSHIRVLDLSRILAGPWASQTLGDLGAEIIKIERPQVGDDTRQWGPPYIKDEDGNDTRDAAYYMSANRNKRSVAIDMAAPDGQALIRDLVAHCDVVIENFKVGGLKKYGLDYDSLKKIKPDLVYCSITGFGQTGPYANRAGYDFLIQGMGGLMSVTGQPGNGPEAGPVKVGVALSDVMTGLYAVIGVQAALAHRDRTGEGQHVDLALLDVQVATLANQAMNYLASGNAPGLMGNAHPNIVPYQAFATSDGHMILAVGNDNQFAKFCKVAGMAELAEDERFTTNASRVKYRDELVPILRERIVKDELDWWISQLETAHVPCGPINTIDRVFADPQVQARDMKVELDHPVAGKVPSVGSPLKFSNSPVEYRNAPPVLAADTKDVLKSVLSLSEDDITKLAERGIVQQ</sequence>
<evidence type="ECO:0000256" key="1">
    <source>
        <dbReference type="ARBA" id="ARBA00022679"/>
    </source>
</evidence>
<dbReference type="Gene3D" id="3.40.50.10540">
    <property type="entry name" value="Crotonobetainyl-coa:carnitine coa-transferase, domain 1"/>
    <property type="match status" value="1"/>
</dbReference>
<gene>
    <name evidence="2" type="ORF">GCM10011332_08680</name>
</gene>